<feature type="non-terminal residue" evidence="1">
    <location>
        <position position="1"/>
    </location>
</feature>
<dbReference type="PANTHER" id="PTHR33186">
    <property type="entry name" value="OS10G0136150 PROTEIN-RELATED"/>
    <property type="match status" value="1"/>
</dbReference>
<dbReference type="Proteomes" id="UP000324897">
    <property type="component" value="Unassembled WGS sequence"/>
</dbReference>
<organism evidence="1 2">
    <name type="scientific">Eragrostis curvula</name>
    <name type="common">weeping love grass</name>
    <dbReference type="NCBI Taxonomy" id="38414"/>
    <lineage>
        <taxon>Eukaryota</taxon>
        <taxon>Viridiplantae</taxon>
        <taxon>Streptophyta</taxon>
        <taxon>Embryophyta</taxon>
        <taxon>Tracheophyta</taxon>
        <taxon>Spermatophyta</taxon>
        <taxon>Magnoliopsida</taxon>
        <taxon>Liliopsida</taxon>
        <taxon>Poales</taxon>
        <taxon>Poaceae</taxon>
        <taxon>PACMAD clade</taxon>
        <taxon>Chloridoideae</taxon>
        <taxon>Eragrostideae</taxon>
        <taxon>Eragrostidinae</taxon>
        <taxon>Eragrostis</taxon>
    </lineage>
</organism>
<keyword evidence="2" id="KW-1185">Reference proteome</keyword>
<reference evidence="1 2" key="1">
    <citation type="journal article" date="2019" name="Sci. Rep.">
        <title>A high-quality genome of Eragrostis curvula grass provides insights into Poaceae evolution and supports new strategies to enhance forage quality.</title>
        <authorList>
            <person name="Carballo J."/>
            <person name="Santos B.A.C.M."/>
            <person name="Zappacosta D."/>
            <person name="Garbus I."/>
            <person name="Selva J.P."/>
            <person name="Gallo C.A."/>
            <person name="Diaz A."/>
            <person name="Albertini E."/>
            <person name="Caccamo M."/>
            <person name="Echenique V."/>
        </authorList>
    </citation>
    <scope>NUCLEOTIDE SEQUENCE [LARGE SCALE GENOMIC DNA]</scope>
    <source>
        <strain evidence="2">cv. Victoria</strain>
        <tissue evidence="1">Leaf</tissue>
    </source>
</reference>
<protein>
    <recommendedName>
        <fullName evidence="3">CNH domain-containing protein</fullName>
    </recommendedName>
</protein>
<name>A0A5J9TSY3_9POAL</name>
<sequence length="142" mass="15995">MTAEGGGLGLACLNRNRIALWARETAPNGVALWVQRRTIDLKRLHPPLLVSDPKRRPCLSGVIPGEDKVIFVSTEDGVFRIDLETLQVRKVCDIGNDVKIIYPFVSFFTETLLVYMVNLTSLDVLLDQWGNDLQPSMRQRNS</sequence>
<dbReference type="EMBL" id="RWGY01000031">
    <property type="protein sequence ID" value="TVU14493.1"/>
    <property type="molecule type" value="Genomic_DNA"/>
</dbReference>
<dbReference type="AlphaFoldDB" id="A0A5J9TSY3"/>
<dbReference type="OrthoDB" id="691391at2759"/>
<evidence type="ECO:0000313" key="1">
    <source>
        <dbReference type="EMBL" id="TVU14493.1"/>
    </source>
</evidence>
<dbReference type="PANTHER" id="PTHR33186:SF15">
    <property type="entry name" value="OS06G0249850 PROTEIN"/>
    <property type="match status" value="1"/>
</dbReference>
<dbReference type="Gramene" id="TVU14493">
    <property type="protein sequence ID" value="TVU14493"/>
    <property type="gene ID" value="EJB05_37966"/>
</dbReference>
<proteinExistence type="predicted"/>
<gene>
    <name evidence="1" type="ORF">EJB05_37966</name>
</gene>
<evidence type="ECO:0000313" key="2">
    <source>
        <dbReference type="Proteomes" id="UP000324897"/>
    </source>
</evidence>
<comment type="caution">
    <text evidence="1">The sequence shown here is derived from an EMBL/GenBank/DDBJ whole genome shotgun (WGS) entry which is preliminary data.</text>
</comment>
<evidence type="ECO:0008006" key="3">
    <source>
        <dbReference type="Google" id="ProtNLM"/>
    </source>
</evidence>
<accession>A0A5J9TSY3</accession>